<proteinExistence type="predicted"/>
<dbReference type="eggNOG" id="COG4104">
    <property type="taxonomic scope" value="Bacteria"/>
</dbReference>
<dbReference type="RefSeq" id="WP_011336279.1">
    <property type="nucleotide sequence ID" value="NC_007492.2"/>
</dbReference>
<dbReference type="KEGG" id="pfo:Pfl01_5213"/>
<gene>
    <name evidence="1" type="ordered locus">Pfl01_5213</name>
</gene>
<protein>
    <submittedName>
        <fullName evidence="1">Uncharacterized protein</fullName>
    </submittedName>
</protein>
<evidence type="ECO:0000313" key="2">
    <source>
        <dbReference type="Proteomes" id="UP000002704"/>
    </source>
</evidence>
<dbReference type="EMBL" id="CP000094">
    <property type="protein sequence ID" value="ABA76950.1"/>
    <property type="molecule type" value="Genomic_DNA"/>
</dbReference>
<dbReference type="AlphaFoldDB" id="Q3K5K4"/>
<accession>Q3K5K4</accession>
<name>Q3K5K4_PSEPF</name>
<evidence type="ECO:0000313" key="1">
    <source>
        <dbReference type="EMBL" id="ABA76950.1"/>
    </source>
</evidence>
<dbReference type="HOGENOM" id="CLU_566039_0_0_6"/>
<dbReference type="Proteomes" id="UP000002704">
    <property type="component" value="Chromosome"/>
</dbReference>
<reference evidence="1 2" key="1">
    <citation type="journal article" date="2009" name="Genome Biol.">
        <title>Genomic and genetic analyses of diversity and plant interactions of Pseudomonas fluorescens.</title>
        <authorList>
            <person name="Silby M.W."/>
            <person name="Cerdeno-Tarraga A.M."/>
            <person name="Vernikos G.S."/>
            <person name="Giddens S.R."/>
            <person name="Jackson R.W."/>
            <person name="Preston G.M."/>
            <person name="Zhang X.X."/>
            <person name="Moon C.D."/>
            <person name="Gehrig S.M."/>
            <person name="Godfrey S.A."/>
            <person name="Knight C.G."/>
            <person name="Malone J.G."/>
            <person name="Robinson Z."/>
            <person name="Spiers A.J."/>
            <person name="Harris S."/>
            <person name="Challis G.L."/>
            <person name="Yaxley A.M."/>
            <person name="Harris D."/>
            <person name="Seeger K."/>
            <person name="Murphy L."/>
            <person name="Rutter S."/>
            <person name="Squares R."/>
            <person name="Quail M.A."/>
            <person name="Saunders E."/>
            <person name="Mavromatis K."/>
            <person name="Brettin T.S."/>
            <person name="Bentley S.D."/>
            <person name="Hothersall J."/>
            <person name="Stephens E."/>
            <person name="Thomas C.M."/>
            <person name="Parkhill J."/>
            <person name="Levy S.B."/>
            <person name="Rainey P.B."/>
            <person name="Thomson N.R."/>
        </authorList>
    </citation>
    <scope>NUCLEOTIDE SEQUENCE [LARGE SCALE GENOMIC DNA]</scope>
    <source>
        <strain evidence="1 2">Pf0-1</strain>
    </source>
</reference>
<sequence>MNPRPHDPCGVEDAAGNLLGQALTASARHLAFGIARVQFNQQVAYFAKHITDEVAAGRLTPEQGILALVQEQHNLLNQSRILQQNRHGAITGTAKARRLSMLPQPAATPDPERLLRAAHQQNLKVTRPNSAPPSSPRPVNDLRMVPREHWPQELPAPEEPGFYIVPKSVSAEKLQAQLFASPNPSVIAKFKSLNPLEDVVKAGSMIVLSDPDNQQCTYEESLLMETAHIVSMALAPLTVEEADFFAQHYEVIRRTLSDGSKVIGVGTAMAANHLDGIKAALKEIEALHISTIETNGSLNSKAFKKRRAELLQRLDGQLTGLTKKVIGLPDHPNLKIALGIEHPHLVHRWRKAGGIGQPPGYATHIQGVVKASQYVKYGGWIGTAVAGGASVMKVQDVCTNENAEECEKIKFTETGSFLGGAVGSAVGASTASTICVALGVSSAGIGGALCGIVVAGAGSFTVGYMGEKGGEIAGELIYEKTR</sequence>
<organism evidence="1 2">
    <name type="scientific">Pseudomonas fluorescens (strain Pf0-1)</name>
    <dbReference type="NCBI Taxonomy" id="205922"/>
    <lineage>
        <taxon>Bacteria</taxon>
        <taxon>Pseudomonadati</taxon>
        <taxon>Pseudomonadota</taxon>
        <taxon>Gammaproteobacteria</taxon>
        <taxon>Pseudomonadales</taxon>
        <taxon>Pseudomonadaceae</taxon>
        <taxon>Pseudomonas</taxon>
    </lineage>
</organism>